<organism evidence="1 2">
    <name type="scientific">Reinekea blandensis MED297</name>
    <dbReference type="NCBI Taxonomy" id="314283"/>
    <lineage>
        <taxon>Bacteria</taxon>
        <taxon>Pseudomonadati</taxon>
        <taxon>Pseudomonadota</taxon>
        <taxon>Gammaproteobacteria</taxon>
        <taxon>Oceanospirillales</taxon>
        <taxon>Saccharospirillaceae</taxon>
        <taxon>Reinekea</taxon>
    </lineage>
</organism>
<dbReference type="EC" id="3.5.4.16" evidence="1"/>
<proteinExistence type="predicted"/>
<dbReference type="AlphaFoldDB" id="A4BK58"/>
<sequence>MDFFLTHYGNIRGLIDDGCRSDGCQNDE</sequence>
<dbReference type="EMBL" id="AAOE01000041">
    <property type="protein sequence ID" value="EAR07487.1"/>
    <property type="molecule type" value="Genomic_DNA"/>
</dbReference>
<protein>
    <submittedName>
        <fullName evidence="1">GTP cyclohydrolase I</fullName>
        <ecNumber evidence="1">3.5.4.16</ecNumber>
    </submittedName>
</protein>
<keyword evidence="2" id="KW-1185">Reference proteome</keyword>
<dbReference type="HOGENOM" id="CLU_3412823_0_0_6"/>
<dbReference type="Proteomes" id="UP000005953">
    <property type="component" value="Unassembled WGS sequence"/>
</dbReference>
<reference evidence="1 2" key="1">
    <citation type="submission" date="2006-02" db="EMBL/GenBank/DDBJ databases">
        <authorList>
            <person name="Pinhassi J."/>
            <person name="Pedros-Alio C."/>
            <person name="Ferriera S."/>
            <person name="Johnson J."/>
            <person name="Kravitz S."/>
            <person name="Halpern A."/>
            <person name="Remington K."/>
            <person name="Beeson K."/>
            <person name="Tran B."/>
            <person name="Rogers Y.-H."/>
            <person name="Friedman R."/>
            <person name="Venter J.C."/>
        </authorList>
    </citation>
    <scope>NUCLEOTIDE SEQUENCE [LARGE SCALE GENOMIC DNA]</scope>
    <source>
        <strain evidence="1 2">MED297</strain>
    </source>
</reference>
<dbReference type="GO" id="GO:0003934">
    <property type="term" value="F:GTP cyclohydrolase I activity"/>
    <property type="evidence" value="ECO:0007669"/>
    <property type="project" value="UniProtKB-EC"/>
</dbReference>
<gene>
    <name evidence="1" type="primary">folE</name>
    <name evidence="1" type="ORF">MED297_09611</name>
</gene>
<name>A4BK58_9GAMM</name>
<accession>A4BK58</accession>
<evidence type="ECO:0000313" key="2">
    <source>
        <dbReference type="Proteomes" id="UP000005953"/>
    </source>
</evidence>
<evidence type="ECO:0000313" key="1">
    <source>
        <dbReference type="EMBL" id="EAR07487.1"/>
    </source>
</evidence>
<keyword evidence="1" id="KW-0378">Hydrolase</keyword>
<comment type="caution">
    <text evidence="1">The sequence shown here is derived from an EMBL/GenBank/DDBJ whole genome shotgun (WGS) entry which is preliminary data.</text>
</comment>